<comment type="caution">
    <text evidence="6">The sequence shown here is derived from an EMBL/GenBank/DDBJ whole genome shotgun (WGS) entry which is preliminary data.</text>
</comment>
<feature type="transmembrane region" description="Helical" evidence="5">
    <location>
        <begin position="99"/>
        <end position="121"/>
    </location>
</feature>
<keyword evidence="2 5" id="KW-0812">Transmembrane</keyword>
<comment type="subcellular location">
    <subcellularLocation>
        <location evidence="1">Membrane</location>
        <topology evidence="1">Multi-pass membrane protein</topology>
    </subcellularLocation>
</comment>
<evidence type="ECO:0000256" key="3">
    <source>
        <dbReference type="ARBA" id="ARBA00022989"/>
    </source>
</evidence>
<dbReference type="Pfam" id="PF01758">
    <property type="entry name" value="SBF"/>
    <property type="match status" value="1"/>
</dbReference>
<evidence type="ECO:0000256" key="2">
    <source>
        <dbReference type="ARBA" id="ARBA00022692"/>
    </source>
</evidence>
<feature type="transmembrane region" description="Helical" evidence="5">
    <location>
        <begin position="229"/>
        <end position="250"/>
    </location>
</feature>
<dbReference type="PANTHER" id="PTHR10361">
    <property type="entry name" value="SODIUM-BILE ACID COTRANSPORTER"/>
    <property type="match status" value="1"/>
</dbReference>
<proteinExistence type="predicted"/>
<keyword evidence="3 5" id="KW-1133">Transmembrane helix</keyword>
<dbReference type="EMBL" id="BAABFX010000026">
    <property type="protein sequence ID" value="GAA4395565.1"/>
    <property type="molecule type" value="Genomic_DNA"/>
</dbReference>
<evidence type="ECO:0000256" key="4">
    <source>
        <dbReference type="ARBA" id="ARBA00023136"/>
    </source>
</evidence>
<feature type="transmembrane region" description="Helical" evidence="5">
    <location>
        <begin position="68"/>
        <end position="87"/>
    </location>
</feature>
<evidence type="ECO:0000313" key="7">
    <source>
        <dbReference type="Proteomes" id="UP001500390"/>
    </source>
</evidence>
<dbReference type="PANTHER" id="PTHR10361:SF24">
    <property type="entry name" value="P3 PROTEIN"/>
    <property type="match status" value="1"/>
</dbReference>
<gene>
    <name evidence="6" type="ORF">GCM10023153_17680</name>
</gene>
<evidence type="ECO:0000256" key="5">
    <source>
        <dbReference type="SAM" id="Phobius"/>
    </source>
</evidence>
<dbReference type="RefSeq" id="WP_159900255.1">
    <property type="nucleotide sequence ID" value="NZ_BAABFX010000026.1"/>
</dbReference>
<keyword evidence="4 5" id="KW-0472">Membrane</keyword>
<evidence type="ECO:0000313" key="6">
    <source>
        <dbReference type="EMBL" id="GAA4395565.1"/>
    </source>
</evidence>
<dbReference type="InterPro" id="IPR002657">
    <property type="entry name" value="BilAc:Na_symport/Acr3"/>
</dbReference>
<keyword evidence="7" id="KW-1185">Reference proteome</keyword>
<feature type="transmembrane region" description="Helical" evidence="5">
    <location>
        <begin position="195"/>
        <end position="217"/>
    </location>
</feature>
<feature type="transmembrane region" description="Helical" evidence="5">
    <location>
        <begin position="256"/>
        <end position="278"/>
    </location>
</feature>
<dbReference type="Proteomes" id="UP001500390">
    <property type="component" value="Unassembled WGS sequence"/>
</dbReference>
<feature type="transmembrane region" description="Helical" evidence="5">
    <location>
        <begin position="169"/>
        <end position="189"/>
    </location>
</feature>
<sequence>MDSALVSVGLPAALAVIMFGLGLSLTPDDFARVARHPRAVPVILATQILVLPLLGFAIAEVAGLAPELAVGLLLLAASPGGTTANLFSHLFRGDGALNITLTAVNSVVALVTLPVVVNLAISRYLGDSSGVGMQLGKTVQVFAIVLVPVAIGMLVRSRSPQFADAADRPVRIASAVLLFLVVVGAIASEDNAGKYFAQVGLVMTIFCALSLTVGYVLPRLLGLTPAQCVASGFEIGIHNSTLAIAVALTVLGNTTIGIPAAVYGIVMFPVAALFGLALRRSGVLARTDAGSRGEPALPDR</sequence>
<name>A0ABP8JSV9_9MICO</name>
<feature type="transmembrane region" description="Helical" evidence="5">
    <location>
        <begin position="39"/>
        <end position="62"/>
    </location>
</feature>
<feature type="transmembrane region" description="Helical" evidence="5">
    <location>
        <begin position="141"/>
        <end position="157"/>
    </location>
</feature>
<accession>A0ABP8JSV9</accession>
<organism evidence="6 7">
    <name type="scientific">Ornithinibacter aureus</name>
    <dbReference type="NCBI Taxonomy" id="622664"/>
    <lineage>
        <taxon>Bacteria</taxon>
        <taxon>Bacillati</taxon>
        <taxon>Actinomycetota</taxon>
        <taxon>Actinomycetes</taxon>
        <taxon>Micrococcales</taxon>
        <taxon>Intrasporangiaceae</taxon>
        <taxon>Ornithinibacter</taxon>
    </lineage>
</organism>
<feature type="transmembrane region" description="Helical" evidence="5">
    <location>
        <begin position="6"/>
        <end position="27"/>
    </location>
</feature>
<protein>
    <submittedName>
        <fullName evidence="6">Bile acid:sodium symporter family protein</fullName>
    </submittedName>
</protein>
<dbReference type="Gene3D" id="1.20.1530.20">
    <property type="match status" value="1"/>
</dbReference>
<dbReference type="InterPro" id="IPR038770">
    <property type="entry name" value="Na+/solute_symporter_sf"/>
</dbReference>
<reference evidence="7" key="1">
    <citation type="journal article" date="2019" name="Int. J. Syst. Evol. Microbiol.">
        <title>The Global Catalogue of Microorganisms (GCM) 10K type strain sequencing project: providing services to taxonomists for standard genome sequencing and annotation.</title>
        <authorList>
            <consortium name="The Broad Institute Genomics Platform"/>
            <consortium name="The Broad Institute Genome Sequencing Center for Infectious Disease"/>
            <person name="Wu L."/>
            <person name="Ma J."/>
        </authorList>
    </citation>
    <scope>NUCLEOTIDE SEQUENCE [LARGE SCALE GENOMIC DNA]</scope>
    <source>
        <strain evidence="7">JCM 17738</strain>
    </source>
</reference>
<dbReference type="InterPro" id="IPR004710">
    <property type="entry name" value="Bilac:Na_transpt"/>
</dbReference>
<evidence type="ECO:0000256" key="1">
    <source>
        <dbReference type="ARBA" id="ARBA00004141"/>
    </source>
</evidence>